<protein>
    <submittedName>
        <fullName evidence="2">Uncharacterized protein</fullName>
    </submittedName>
</protein>
<feature type="transmembrane region" description="Helical" evidence="1">
    <location>
        <begin position="227"/>
        <end position="247"/>
    </location>
</feature>
<feature type="transmembrane region" description="Helical" evidence="1">
    <location>
        <begin position="166"/>
        <end position="186"/>
    </location>
</feature>
<dbReference type="Gene3D" id="1.20.1070.10">
    <property type="entry name" value="Rhodopsin 7-helix transmembrane proteins"/>
    <property type="match status" value="1"/>
</dbReference>
<evidence type="ECO:0000256" key="1">
    <source>
        <dbReference type="SAM" id="Phobius"/>
    </source>
</evidence>
<feature type="transmembrane region" description="Helical" evidence="1">
    <location>
        <begin position="86"/>
        <end position="105"/>
    </location>
</feature>
<gene>
    <name evidence="2" type="ORF">C8F04DRAFT_1072952</name>
</gene>
<keyword evidence="3" id="KW-1185">Reference proteome</keyword>
<evidence type="ECO:0000313" key="2">
    <source>
        <dbReference type="EMBL" id="KAJ7043684.1"/>
    </source>
</evidence>
<dbReference type="AlphaFoldDB" id="A0AAD6TBU8"/>
<reference evidence="2" key="1">
    <citation type="submission" date="2023-03" db="EMBL/GenBank/DDBJ databases">
        <title>Massive genome expansion in bonnet fungi (Mycena s.s.) driven by repeated elements and novel gene families across ecological guilds.</title>
        <authorList>
            <consortium name="Lawrence Berkeley National Laboratory"/>
            <person name="Harder C.B."/>
            <person name="Miyauchi S."/>
            <person name="Viragh M."/>
            <person name="Kuo A."/>
            <person name="Thoen E."/>
            <person name="Andreopoulos B."/>
            <person name="Lu D."/>
            <person name="Skrede I."/>
            <person name="Drula E."/>
            <person name="Henrissat B."/>
            <person name="Morin E."/>
            <person name="Kohler A."/>
            <person name="Barry K."/>
            <person name="LaButti K."/>
            <person name="Morin E."/>
            <person name="Salamov A."/>
            <person name="Lipzen A."/>
            <person name="Mereny Z."/>
            <person name="Hegedus B."/>
            <person name="Baldrian P."/>
            <person name="Stursova M."/>
            <person name="Weitz H."/>
            <person name="Taylor A."/>
            <person name="Grigoriev I.V."/>
            <person name="Nagy L.G."/>
            <person name="Martin F."/>
            <person name="Kauserud H."/>
        </authorList>
    </citation>
    <scope>NUCLEOTIDE SEQUENCE</scope>
    <source>
        <strain evidence="2">CBHHK200</strain>
    </source>
</reference>
<keyword evidence="1" id="KW-0472">Membrane</keyword>
<keyword evidence="1" id="KW-1133">Transmembrane helix</keyword>
<feature type="transmembrane region" description="Helical" evidence="1">
    <location>
        <begin position="125"/>
        <end position="146"/>
    </location>
</feature>
<feature type="transmembrane region" description="Helical" evidence="1">
    <location>
        <begin position="47"/>
        <end position="66"/>
    </location>
</feature>
<sequence>MSTIQQLAETPQWELALFNSLYFVGLILLVVVILPPLFARNVRRSKLWFAFMGSCLLYCLAFLLLIGQQLGPEPPFGLCMFQASLIHAVPAFATLTGVCFVVDLYCAMRLSLLPSNWIPVKRTTFLITLPLVAFFGIVIISLVIGFQDHTNVSREPNNMFCHINTGLPTLVSAVLSACSIFVAIGFEISAGIMIYSHSHCTSVSKVYSDKQPTDAHIAPGMLVRISLFSLLTLLGLVFSAVMMFHVYQPEVEWNLLLPILPTLAAVLFGAQRDIILGWRFWKHETKAAQPGAV</sequence>
<name>A0AAD6TBU8_9AGAR</name>
<accession>A0AAD6TBU8</accession>
<keyword evidence="1" id="KW-0812">Transmembrane</keyword>
<feature type="transmembrane region" description="Helical" evidence="1">
    <location>
        <begin position="253"/>
        <end position="270"/>
    </location>
</feature>
<dbReference type="EMBL" id="JARJCM010000009">
    <property type="protein sequence ID" value="KAJ7043684.1"/>
    <property type="molecule type" value="Genomic_DNA"/>
</dbReference>
<feature type="transmembrane region" description="Helical" evidence="1">
    <location>
        <begin position="20"/>
        <end position="38"/>
    </location>
</feature>
<proteinExistence type="predicted"/>
<evidence type="ECO:0000313" key="3">
    <source>
        <dbReference type="Proteomes" id="UP001218188"/>
    </source>
</evidence>
<dbReference type="Proteomes" id="UP001218188">
    <property type="component" value="Unassembled WGS sequence"/>
</dbReference>
<organism evidence="2 3">
    <name type="scientific">Mycena alexandri</name>
    <dbReference type="NCBI Taxonomy" id="1745969"/>
    <lineage>
        <taxon>Eukaryota</taxon>
        <taxon>Fungi</taxon>
        <taxon>Dikarya</taxon>
        <taxon>Basidiomycota</taxon>
        <taxon>Agaricomycotina</taxon>
        <taxon>Agaricomycetes</taxon>
        <taxon>Agaricomycetidae</taxon>
        <taxon>Agaricales</taxon>
        <taxon>Marasmiineae</taxon>
        <taxon>Mycenaceae</taxon>
        <taxon>Mycena</taxon>
    </lineage>
</organism>
<comment type="caution">
    <text evidence="2">The sequence shown here is derived from an EMBL/GenBank/DDBJ whole genome shotgun (WGS) entry which is preliminary data.</text>
</comment>